<evidence type="ECO:0000313" key="6">
    <source>
        <dbReference type="EMBL" id="SMO39746.1"/>
    </source>
</evidence>
<proteinExistence type="predicted"/>
<evidence type="ECO:0000259" key="5">
    <source>
        <dbReference type="PROSITE" id="PS50043"/>
    </source>
</evidence>
<reference evidence="6 7" key="1">
    <citation type="submission" date="2017-05" db="EMBL/GenBank/DDBJ databases">
        <authorList>
            <person name="Varghese N."/>
            <person name="Submissions S."/>
        </authorList>
    </citation>
    <scope>NUCLEOTIDE SEQUENCE [LARGE SCALE GENOMIC DNA]</scope>
    <source>
        <strain evidence="6 7">DSM 19036</strain>
    </source>
</reference>
<evidence type="ECO:0000256" key="2">
    <source>
        <dbReference type="ARBA" id="ARBA00023125"/>
    </source>
</evidence>
<evidence type="ECO:0000256" key="1">
    <source>
        <dbReference type="ARBA" id="ARBA00023015"/>
    </source>
</evidence>
<gene>
    <name evidence="6" type="ORF">SAMN06265348_101540</name>
</gene>
<protein>
    <submittedName>
        <fullName evidence="6">Regulatory protein, luxR family</fullName>
    </submittedName>
</protein>
<dbReference type="CDD" id="cd06170">
    <property type="entry name" value="LuxR_C_like"/>
    <property type="match status" value="1"/>
</dbReference>
<dbReference type="PRINTS" id="PR00038">
    <property type="entry name" value="HTHLUXR"/>
</dbReference>
<sequence length="156" mass="18172">MIFKFLIRNRSVFLYGISLAILLLFIKWLEWRLIVIDYTIELYVGAIAVIFTGLGIWLAKKLTQPRTNTLVIEKQVLVKTEHFVLNEAEVTRLRLSKRELEVLQLMAEGLSNLQIADRLFLSLDTIKTHSSKIFEKLEVQRRTQAVEMARKLNIIS</sequence>
<feature type="transmembrane region" description="Helical" evidence="4">
    <location>
        <begin position="35"/>
        <end position="59"/>
    </location>
</feature>
<evidence type="ECO:0000256" key="4">
    <source>
        <dbReference type="SAM" id="Phobius"/>
    </source>
</evidence>
<dbReference type="InterPro" id="IPR000792">
    <property type="entry name" value="Tscrpt_reg_LuxR_C"/>
</dbReference>
<accession>A0A521AY58</accession>
<dbReference type="GO" id="GO:0003677">
    <property type="term" value="F:DNA binding"/>
    <property type="evidence" value="ECO:0007669"/>
    <property type="project" value="UniProtKB-KW"/>
</dbReference>
<dbReference type="OrthoDB" id="9807565at2"/>
<name>A0A521AY58_9SPHI</name>
<feature type="domain" description="HTH luxR-type" evidence="5">
    <location>
        <begin position="88"/>
        <end position="153"/>
    </location>
</feature>
<feature type="transmembrane region" description="Helical" evidence="4">
    <location>
        <begin position="12"/>
        <end position="29"/>
    </location>
</feature>
<dbReference type="PROSITE" id="PS50043">
    <property type="entry name" value="HTH_LUXR_2"/>
    <property type="match status" value="1"/>
</dbReference>
<dbReference type="EMBL" id="FXTN01000001">
    <property type="protein sequence ID" value="SMO39746.1"/>
    <property type="molecule type" value="Genomic_DNA"/>
</dbReference>
<keyword evidence="4" id="KW-1133">Transmembrane helix</keyword>
<dbReference type="InterPro" id="IPR036388">
    <property type="entry name" value="WH-like_DNA-bd_sf"/>
</dbReference>
<dbReference type="RefSeq" id="WP_142526622.1">
    <property type="nucleotide sequence ID" value="NZ_CBCSJO010000002.1"/>
</dbReference>
<dbReference type="PANTHER" id="PTHR44688">
    <property type="entry name" value="DNA-BINDING TRANSCRIPTIONAL ACTIVATOR DEVR_DOSR"/>
    <property type="match status" value="1"/>
</dbReference>
<dbReference type="SUPFAM" id="SSF46894">
    <property type="entry name" value="C-terminal effector domain of the bipartite response regulators"/>
    <property type="match status" value="1"/>
</dbReference>
<evidence type="ECO:0000313" key="7">
    <source>
        <dbReference type="Proteomes" id="UP000320300"/>
    </source>
</evidence>
<evidence type="ECO:0000256" key="3">
    <source>
        <dbReference type="ARBA" id="ARBA00023163"/>
    </source>
</evidence>
<keyword evidence="4" id="KW-0812">Transmembrane</keyword>
<dbReference type="PANTHER" id="PTHR44688:SF16">
    <property type="entry name" value="DNA-BINDING TRANSCRIPTIONAL ACTIVATOR DEVR_DOSR"/>
    <property type="match status" value="1"/>
</dbReference>
<dbReference type="Gene3D" id="1.10.10.10">
    <property type="entry name" value="Winged helix-like DNA-binding domain superfamily/Winged helix DNA-binding domain"/>
    <property type="match status" value="1"/>
</dbReference>
<dbReference type="Pfam" id="PF00196">
    <property type="entry name" value="GerE"/>
    <property type="match status" value="1"/>
</dbReference>
<dbReference type="GO" id="GO:0006355">
    <property type="term" value="P:regulation of DNA-templated transcription"/>
    <property type="evidence" value="ECO:0007669"/>
    <property type="project" value="InterPro"/>
</dbReference>
<organism evidence="6 7">
    <name type="scientific">Pedobacter westerhofensis</name>
    <dbReference type="NCBI Taxonomy" id="425512"/>
    <lineage>
        <taxon>Bacteria</taxon>
        <taxon>Pseudomonadati</taxon>
        <taxon>Bacteroidota</taxon>
        <taxon>Sphingobacteriia</taxon>
        <taxon>Sphingobacteriales</taxon>
        <taxon>Sphingobacteriaceae</taxon>
        <taxon>Pedobacter</taxon>
    </lineage>
</organism>
<dbReference type="Proteomes" id="UP000320300">
    <property type="component" value="Unassembled WGS sequence"/>
</dbReference>
<keyword evidence="7" id="KW-1185">Reference proteome</keyword>
<dbReference type="InterPro" id="IPR016032">
    <property type="entry name" value="Sig_transdc_resp-reg_C-effctor"/>
</dbReference>
<dbReference type="SMART" id="SM00421">
    <property type="entry name" value="HTH_LUXR"/>
    <property type="match status" value="1"/>
</dbReference>
<dbReference type="AlphaFoldDB" id="A0A521AY58"/>
<keyword evidence="3" id="KW-0804">Transcription</keyword>
<keyword evidence="4" id="KW-0472">Membrane</keyword>
<keyword evidence="2" id="KW-0238">DNA-binding</keyword>
<keyword evidence="1" id="KW-0805">Transcription regulation</keyword>